<evidence type="ECO:0000256" key="1">
    <source>
        <dbReference type="ARBA" id="ARBA00023002"/>
    </source>
</evidence>
<keyword evidence="2" id="KW-1133">Transmembrane helix</keyword>
<dbReference type="GO" id="GO:0016491">
    <property type="term" value="F:oxidoreductase activity"/>
    <property type="evidence" value="ECO:0007669"/>
    <property type="project" value="UniProtKB-KW"/>
</dbReference>
<dbReference type="SUPFAM" id="SSF51735">
    <property type="entry name" value="NAD(P)-binding Rossmann-fold domains"/>
    <property type="match status" value="1"/>
</dbReference>
<gene>
    <name evidence="3" type="ORF">D9611_013090</name>
</gene>
<dbReference type="InterPro" id="IPR052228">
    <property type="entry name" value="Sec_Metab_Biosynth_Oxidored"/>
</dbReference>
<dbReference type="PANTHER" id="PTHR47534:SF3">
    <property type="entry name" value="ALCOHOL DEHYDROGENASE-LIKE C-TERMINAL DOMAIN-CONTAINING PROTEIN"/>
    <property type="match status" value="1"/>
</dbReference>
<dbReference type="InterPro" id="IPR036291">
    <property type="entry name" value="NAD(P)-bd_dom_sf"/>
</dbReference>
<keyword evidence="2" id="KW-0812">Transmembrane</keyword>
<keyword evidence="2" id="KW-0472">Membrane</keyword>
<keyword evidence="4" id="KW-1185">Reference proteome</keyword>
<proteinExistence type="predicted"/>
<evidence type="ECO:0000256" key="2">
    <source>
        <dbReference type="SAM" id="Phobius"/>
    </source>
</evidence>
<evidence type="ECO:0008006" key="5">
    <source>
        <dbReference type="Google" id="ProtNLM"/>
    </source>
</evidence>
<dbReference type="PANTHER" id="PTHR47534">
    <property type="entry name" value="YALI0E05731P"/>
    <property type="match status" value="1"/>
</dbReference>
<reference evidence="3 4" key="1">
    <citation type="journal article" date="2020" name="ISME J.">
        <title>Uncovering the hidden diversity of litter-decomposition mechanisms in mushroom-forming fungi.</title>
        <authorList>
            <person name="Floudas D."/>
            <person name="Bentzer J."/>
            <person name="Ahren D."/>
            <person name="Johansson T."/>
            <person name="Persson P."/>
            <person name="Tunlid A."/>
        </authorList>
    </citation>
    <scope>NUCLEOTIDE SEQUENCE [LARGE SCALE GENOMIC DNA]</scope>
    <source>
        <strain evidence="3 4">CBS 175.51</strain>
    </source>
</reference>
<dbReference type="AlphaFoldDB" id="A0A8H5FC11"/>
<protein>
    <recommendedName>
        <fullName evidence="5">NAD(P)-binding protein</fullName>
    </recommendedName>
</protein>
<dbReference type="InterPro" id="IPR002347">
    <property type="entry name" value="SDR_fam"/>
</dbReference>
<dbReference type="OrthoDB" id="3078909at2759"/>
<evidence type="ECO:0000313" key="4">
    <source>
        <dbReference type="Proteomes" id="UP000541558"/>
    </source>
</evidence>
<feature type="transmembrane region" description="Helical" evidence="2">
    <location>
        <begin position="593"/>
        <end position="611"/>
    </location>
</feature>
<keyword evidence="1" id="KW-0560">Oxidoreductase</keyword>
<accession>A0A8H5FC11</accession>
<evidence type="ECO:0000313" key="3">
    <source>
        <dbReference type="EMBL" id="KAF5331271.1"/>
    </source>
</evidence>
<comment type="caution">
    <text evidence="3">The sequence shown here is derived from an EMBL/GenBank/DDBJ whole genome shotgun (WGS) entry which is preliminary data.</text>
</comment>
<organism evidence="3 4">
    <name type="scientific">Ephemerocybe angulata</name>
    <dbReference type="NCBI Taxonomy" id="980116"/>
    <lineage>
        <taxon>Eukaryota</taxon>
        <taxon>Fungi</taxon>
        <taxon>Dikarya</taxon>
        <taxon>Basidiomycota</taxon>
        <taxon>Agaricomycotina</taxon>
        <taxon>Agaricomycetes</taxon>
        <taxon>Agaricomycetidae</taxon>
        <taxon>Agaricales</taxon>
        <taxon>Agaricineae</taxon>
        <taxon>Psathyrellaceae</taxon>
        <taxon>Ephemerocybe</taxon>
    </lineage>
</organism>
<dbReference type="Pfam" id="PF00106">
    <property type="entry name" value="adh_short"/>
    <property type="match status" value="1"/>
</dbReference>
<dbReference type="Proteomes" id="UP000541558">
    <property type="component" value="Unassembled WGS sequence"/>
</dbReference>
<dbReference type="EMBL" id="JAACJK010000115">
    <property type="protein sequence ID" value="KAF5331271.1"/>
    <property type="molecule type" value="Genomic_DNA"/>
</dbReference>
<sequence length="930" mass="104311">MSTTTHQPPTRGTWTVRKNFHYLATQSLPTNRAMRKEAEYVPAYWLHVWPERNLEPWRVILDTLRTSIPTCKMLQDSETSAVTVANDTRAALYQAELVLNAFARLRGTNISGAEAFIDSHFNMLLDCWNDVLKWLLYLMLNTPTASDPLAIFTSVRAFAAMICYPGWSHLQEELLDKPQTIDYLYLVLYQKDPDSGLYWYIPQAVYRPGCVINESLRRCLNWESTTGLLISRFKAMRSDTRAKVVKALCERPKRMVSGNIRGRRGIATQAGADIATLCLVVYNLGLDPDISKKVRRTMCYNAAHSLSVMVADGAESTGKLGQPSACDNVVASILMLTGHQRIPPKPALVMPHSHHRIRALVRANAVSTVFECFMRLIKKGTRQGDVAEVALRQFLANMSDSEVYRAVLRDLNEKEDKLEAYIQEVGSRSSIAEQYKRGLGLARLAFEVSSQAGVRYNLCANDKSVRQDQLRFLECIINSSSPDVPDEYDDVVRPTHIMVDFRGELGNVDSMDSFAPIQFGPHPQGEVHLHCPGAFQRRVAQYSSDARAEPERYMCAEGIFVYDWQWSTHVFAKLKYSPEAPEETRYRIMESVFVLKILTAIVLPISIALLYRQSTMTKSRLESIHASNAEHVSSMAGVPVAVFVGGTSGIGQGMAEAFARWRGGRAHIVIVGRNQNAAKEIIDRFPKPPTTDATEELEWTHEFIQCDATLMSNVHATSQLILSKHPKINFLVLSAGFMSGSGRDESPEGIDRKLAVHYYSRWKFIRELEGGLKKAKEGGEEARVLSVLAPGRGTKVDLDDLGLKKSYTLRRAEGQGVSYNDYMIEAFHGRNPDITFTHAFPGAVDTPIFSAARTPWMRSLRVLMPVLRPFITPKEDCAEYMWHGLLSNSTPGARRIGSGGQVLEGVHWGGDEEVAKKVWEHTEEATRVKE</sequence>
<name>A0A8H5FC11_9AGAR</name>
<dbReference type="Gene3D" id="3.40.50.720">
    <property type="entry name" value="NAD(P)-binding Rossmann-like Domain"/>
    <property type="match status" value="1"/>
</dbReference>